<sequence length="471" mass="48790">MDRNLRRDRAGARESAGPRLTQAVVATASLLSALDLFIVNIAFPSIRDSFHGASNQSLSWVLSAYSIAFAAFMVPGGRMGDRFGRRRLFRTGLIVFLTSSAACALSPDVVWLVAARAFKGLGAALMIPSSLALLLTAYPPDAHKRAIGTWAAIASIGAAAGPILGGLLVHLDWRLIFLINVPVGLPAAWLSRRIGETEAGCSQMPDLLGSASFATGTACIVAAISYSTDWGVYSWRLGILAGGGVALLLVFVRRCLTSPSPALDLRVFRSRPFSLSVAGMLLFYIGFAMSILGGTMYLTQVWRWDPTVAGLAYVVGPAIAGLSSMAAGRARLSPRELILVGCGSFAVASLYWLFNLRDDSQYLLGFLPGSVCSGIAVGTAQAGFLAGGTASLSPREYSAGSGILNTSRQVGGALGVAALVSITGTATSSSDYRLAFIVIACTSLGAGLCAMGLNARGGNGNGKTEASGSAS</sequence>
<feature type="transmembrane region" description="Helical" evidence="5">
    <location>
        <begin position="175"/>
        <end position="195"/>
    </location>
</feature>
<dbReference type="Gene3D" id="1.20.1720.10">
    <property type="entry name" value="Multidrug resistance protein D"/>
    <property type="match status" value="1"/>
</dbReference>
<proteinExistence type="predicted"/>
<evidence type="ECO:0000313" key="7">
    <source>
        <dbReference type="EMBL" id="TDK39210.1"/>
    </source>
</evidence>
<keyword evidence="8" id="KW-1185">Reference proteome</keyword>
<comment type="caution">
    <text evidence="7">The sequence shown here is derived from an EMBL/GenBank/DDBJ whole genome shotgun (WGS) entry which is preliminary data.</text>
</comment>
<evidence type="ECO:0000256" key="4">
    <source>
        <dbReference type="ARBA" id="ARBA00023136"/>
    </source>
</evidence>
<name>A0A4V3APV0_9HYPH</name>
<feature type="transmembrane region" description="Helical" evidence="5">
    <location>
        <begin position="150"/>
        <end position="169"/>
    </location>
</feature>
<feature type="transmembrane region" description="Helical" evidence="5">
    <location>
        <begin position="88"/>
        <end position="114"/>
    </location>
</feature>
<dbReference type="GO" id="GO:0016020">
    <property type="term" value="C:membrane"/>
    <property type="evidence" value="ECO:0007669"/>
    <property type="project" value="UniProtKB-SubCell"/>
</dbReference>
<evidence type="ECO:0000256" key="3">
    <source>
        <dbReference type="ARBA" id="ARBA00022989"/>
    </source>
</evidence>
<feature type="transmembrane region" description="Helical" evidence="5">
    <location>
        <begin position="233"/>
        <end position="252"/>
    </location>
</feature>
<feature type="transmembrane region" description="Helical" evidence="5">
    <location>
        <begin position="58"/>
        <end position="76"/>
    </location>
</feature>
<evidence type="ECO:0000256" key="5">
    <source>
        <dbReference type="SAM" id="Phobius"/>
    </source>
</evidence>
<dbReference type="PANTHER" id="PTHR42718">
    <property type="entry name" value="MAJOR FACILITATOR SUPERFAMILY MULTIDRUG TRANSPORTER MFSC"/>
    <property type="match status" value="1"/>
</dbReference>
<dbReference type="PANTHER" id="PTHR42718:SF48">
    <property type="entry name" value="CONSERVED TWO-DOMAIN MEMBRANE PROTEIN-RELATED"/>
    <property type="match status" value="1"/>
</dbReference>
<comment type="subcellular location">
    <subcellularLocation>
        <location evidence="1">Membrane</location>
        <topology evidence="1">Multi-pass membrane protein</topology>
    </subcellularLocation>
</comment>
<reference evidence="7 8" key="1">
    <citation type="submission" date="2019-03" db="EMBL/GenBank/DDBJ databases">
        <title>Rhizobium sp. nov., an bacterium isolated from biocrust in Mu Us Desert.</title>
        <authorList>
            <person name="Lixiong L."/>
        </authorList>
    </citation>
    <scope>NUCLEOTIDE SEQUENCE [LARGE SCALE GENOMIC DNA]</scope>
    <source>
        <strain evidence="7 8">SPY-1</strain>
    </source>
</reference>
<evidence type="ECO:0000256" key="1">
    <source>
        <dbReference type="ARBA" id="ARBA00004141"/>
    </source>
</evidence>
<keyword evidence="4 5" id="KW-0472">Membrane</keyword>
<feature type="transmembrane region" description="Helical" evidence="5">
    <location>
        <begin position="434"/>
        <end position="453"/>
    </location>
</feature>
<feature type="transmembrane region" description="Helical" evidence="5">
    <location>
        <begin position="310"/>
        <end position="330"/>
    </location>
</feature>
<dbReference type="CDD" id="cd17321">
    <property type="entry name" value="MFS_MMR_MDR_like"/>
    <property type="match status" value="1"/>
</dbReference>
<keyword evidence="3 5" id="KW-1133">Transmembrane helix</keyword>
<dbReference type="Gene3D" id="1.20.1250.20">
    <property type="entry name" value="MFS general substrate transporter like domains"/>
    <property type="match status" value="1"/>
</dbReference>
<keyword evidence="2 5" id="KW-0812">Transmembrane</keyword>
<dbReference type="PRINTS" id="PR01036">
    <property type="entry name" value="TCRTETB"/>
</dbReference>
<dbReference type="SUPFAM" id="SSF103473">
    <property type="entry name" value="MFS general substrate transporter"/>
    <property type="match status" value="2"/>
</dbReference>
<dbReference type="InterPro" id="IPR011701">
    <property type="entry name" value="MFS"/>
</dbReference>
<dbReference type="InterPro" id="IPR036259">
    <property type="entry name" value="MFS_trans_sf"/>
</dbReference>
<dbReference type="GO" id="GO:0022857">
    <property type="term" value="F:transmembrane transporter activity"/>
    <property type="evidence" value="ECO:0007669"/>
    <property type="project" value="InterPro"/>
</dbReference>
<dbReference type="Pfam" id="PF07690">
    <property type="entry name" value="MFS_1"/>
    <property type="match status" value="1"/>
</dbReference>
<feature type="transmembrane region" description="Helical" evidence="5">
    <location>
        <begin position="20"/>
        <end position="46"/>
    </location>
</feature>
<dbReference type="RefSeq" id="WP_133314659.1">
    <property type="nucleotide sequence ID" value="NZ_SMTL01000001.1"/>
</dbReference>
<protein>
    <submittedName>
        <fullName evidence="7">MFS transporter</fullName>
    </submittedName>
</protein>
<dbReference type="OrthoDB" id="2414439at2"/>
<dbReference type="AlphaFoldDB" id="A0A4V3APV0"/>
<accession>A0A4V3APV0</accession>
<evidence type="ECO:0000313" key="8">
    <source>
        <dbReference type="Proteomes" id="UP000295238"/>
    </source>
</evidence>
<feature type="transmembrane region" description="Helical" evidence="5">
    <location>
        <begin position="207"/>
        <end position="227"/>
    </location>
</feature>
<evidence type="ECO:0000256" key="2">
    <source>
        <dbReference type="ARBA" id="ARBA00022692"/>
    </source>
</evidence>
<dbReference type="InterPro" id="IPR020846">
    <property type="entry name" value="MFS_dom"/>
</dbReference>
<dbReference type="Proteomes" id="UP000295238">
    <property type="component" value="Unassembled WGS sequence"/>
</dbReference>
<feature type="transmembrane region" description="Helical" evidence="5">
    <location>
        <begin position="337"/>
        <end position="354"/>
    </location>
</feature>
<dbReference type="PROSITE" id="PS50850">
    <property type="entry name" value="MFS"/>
    <property type="match status" value="1"/>
</dbReference>
<feature type="transmembrane region" description="Helical" evidence="5">
    <location>
        <begin position="273"/>
        <end position="298"/>
    </location>
</feature>
<evidence type="ECO:0000259" key="6">
    <source>
        <dbReference type="PROSITE" id="PS50850"/>
    </source>
</evidence>
<dbReference type="EMBL" id="SMTL01000001">
    <property type="protein sequence ID" value="TDK39210.1"/>
    <property type="molecule type" value="Genomic_DNA"/>
</dbReference>
<feature type="domain" description="Major facilitator superfamily (MFS) profile" evidence="6">
    <location>
        <begin position="21"/>
        <end position="458"/>
    </location>
</feature>
<gene>
    <name evidence="7" type="ORF">E2F50_03550</name>
</gene>
<organism evidence="7 8">
    <name type="scientific">Rhizobium deserti</name>
    <dbReference type="NCBI Taxonomy" id="2547961"/>
    <lineage>
        <taxon>Bacteria</taxon>
        <taxon>Pseudomonadati</taxon>
        <taxon>Pseudomonadota</taxon>
        <taxon>Alphaproteobacteria</taxon>
        <taxon>Hyphomicrobiales</taxon>
        <taxon>Rhizobiaceae</taxon>
        <taxon>Rhizobium/Agrobacterium group</taxon>
        <taxon>Rhizobium</taxon>
    </lineage>
</organism>
<feature type="transmembrane region" description="Helical" evidence="5">
    <location>
        <begin position="366"/>
        <end position="389"/>
    </location>
</feature>